<reference evidence="2 3" key="1">
    <citation type="submission" date="2023-03" db="EMBL/GenBank/DDBJ databases">
        <title>Genome sequence of Lichtheimia ornata CBS 291.66.</title>
        <authorList>
            <person name="Mohabir J.T."/>
            <person name="Shea T.P."/>
            <person name="Kurbessoian T."/>
            <person name="Berby B."/>
            <person name="Fontaine J."/>
            <person name="Livny J."/>
            <person name="Gnirke A."/>
            <person name="Stajich J.E."/>
            <person name="Cuomo C.A."/>
        </authorList>
    </citation>
    <scope>NUCLEOTIDE SEQUENCE [LARGE SCALE GENOMIC DNA]</scope>
    <source>
        <strain evidence="2">CBS 291.66</strain>
    </source>
</reference>
<gene>
    <name evidence="2" type="ORF">O0I10_003262</name>
</gene>
<comment type="caution">
    <text evidence="2">The sequence shown here is derived from an EMBL/GenBank/DDBJ whole genome shotgun (WGS) entry which is preliminary data.</text>
</comment>
<dbReference type="GeneID" id="83210675"/>
<feature type="signal peptide" evidence="1">
    <location>
        <begin position="1"/>
        <end position="18"/>
    </location>
</feature>
<accession>A0AAD7Y056</accession>
<feature type="chain" id="PRO_5041897263" evidence="1">
    <location>
        <begin position="19"/>
        <end position="243"/>
    </location>
</feature>
<name>A0AAD7Y056_9FUNG</name>
<dbReference type="Proteomes" id="UP001234581">
    <property type="component" value="Unassembled WGS sequence"/>
</dbReference>
<dbReference type="RefSeq" id="XP_058345953.1">
    <property type="nucleotide sequence ID" value="XM_058483334.1"/>
</dbReference>
<proteinExistence type="predicted"/>
<protein>
    <submittedName>
        <fullName evidence="2">Uncharacterized protein</fullName>
    </submittedName>
</protein>
<sequence>MATVLVVLPLFDTAPVQPITPYYCQFETPGDLKYGPNPQTAKCNALFLCLCAMQVLEMIVRRKMKDSTRPSDTARLIAWLSDIRLKYNSTMERLGIKDQDQEQGSLRMIASSTRKKASKEVDRMEGQPSSKSIITLRFLGGPDSVERRQQYDQMEAQHESRKKRFISLNNIPSPKGIQPFTDEYVTWFMKGVAGASIFKSANAMSNNPIMSSLNEDQKHEYLRLCIYAPFNPKTNKVIHTLHI</sequence>
<dbReference type="AlphaFoldDB" id="A0AAD7Y056"/>
<keyword evidence="1" id="KW-0732">Signal</keyword>
<evidence type="ECO:0000256" key="1">
    <source>
        <dbReference type="SAM" id="SignalP"/>
    </source>
</evidence>
<organism evidence="2 3">
    <name type="scientific">Lichtheimia ornata</name>
    <dbReference type="NCBI Taxonomy" id="688661"/>
    <lineage>
        <taxon>Eukaryota</taxon>
        <taxon>Fungi</taxon>
        <taxon>Fungi incertae sedis</taxon>
        <taxon>Mucoromycota</taxon>
        <taxon>Mucoromycotina</taxon>
        <taxon>Mucoromycetes</taxon>
        <taxon>Mucorales</taxon>
        <taxon>Lichtheimiaceae</taxon>
        <taxon>Lichtheimia</taxon>
    </lineage>
</organism>
<dbReference type="EMBL" id="JARTCD010000010">
    <property type="protein sequence ID" value="KAJ8661040.1"/>
    <property type="molecule type" value="Genomic_DNA"/>
</dbReference>
<evidence type="ECO:0000313" key="2">
    <source>
        <dbReference type="EMBL" id="KAJ8661040.1"/>
    </source>
</evidence>
<evidence type="ECO:0000313" key="3">
    <source>
        <dbReference type="Proteomes" id="UP001234581"/>
    </source>
</evidence>
<keyword evidence="3" id="KW-1185">Reference proteome</keyword>